<accession>A0A183B9Y1</accession>
<gene>
    <name evidence="2" type="ORF">ECPE_LOCUS16016</name>
</gene>
<name>A0A183B9Y1_9TREM</name>
<keyword evidence="3" id="KW-1185">Reference proteome</keyword>
<dbReference type="AlphaFoldDB" id="A0A183B9Y1"/>
<evidence type="ECO:0000313" key="4">
    <source>
        <dbReference type="WBParaSite" id="ECPE_0001605601-mRNA-1"/>
    </source>
</evidence>
<proteinExistence type="predicted"/>
<reference evidence="4" key="1">
    <citation type="submission" date="2016-06" db="UniProtKB">
        <authorList>
            <consortium name="WormBaseParasite"/>
        </authorList>
    </citation>
    <scope>IDENTIFICATION</scope>
</reference>
<organism evidence="4">
    <name type="scientific">Echinostoma caproni</name>
    <dbReference type="NCBI Taxonomy" id="27848"/>
    <lineage>
        <taxon>Eukaryota</taxon>
        <taxon>Metazoa</taxon>
        <taxon>Spiralia</taxon>
        <taxon>Lophotrochozoa</taxon>
        <taxon>Platyhelminthes</taxon>
        <taxon>Trematoda</taxon>
        <taxon>Digenea</taxon>
        <taxon>Plagiorchiida</taxon>
        <taxon>Echinostomata</taxon>
        <taxon>Echinostomatoidea</taxon>
        <taxon>Echinostomatidae</taxon>
        <taxon>Echinostoma</taxon>
    </lineage>
</organism>
<dbReference type="WBParaSite" id="ECPE_0001605601-mRNA-1">
    <property type="protein sequence ID" value="ECPE_0001605601-mRNA-1"/>
    <property type="gene ID" value="ECPE_0001605601"/>
</dbReference>
<evidence type="ECO:0000256" key="1">
    <source>
        <dbReference type="SAM" id="MobiDB-lite"/>
    </source>
</evidence>
<evidence type="ECO:0000313" key="3">
    <source>
        <dbReference type="Proteomes" id="UP000272942"/>
    </source>
</evidence>
<sequence>MRPEAQKDDLYDKLAELIRLSRRSDTVVPAGDSNAVGKINASQACLGGLHALRSQLFLSSTNFRYNSERTVTWRSASTGTPNQIDHSNKLPLDDLR</sequence>
<feature type="compositionally biased region" description="Basic and acidic residues" evidence="1">
    <location>
        <begin position="86"/>
        <end position="96"/>
    </location>
</feature>
<feature type="compositionally biased region" description="Polar residues" evidence="1">
    <location>
        <begin position="74"/>
        <end position="85"/>
    </location>
</feature>
<dbReference type="Proteomes" id="UP000272942">
    <property type="component" value="Unassembled WGS sequence"/>
</dbReference>
<protein>
    <submittedName>
        <fullName evidence="2 4">Uncharacterized protein</fullName>
    </submittedName>
</protein>
<reference evidence="2 3" key="2">
    <citation type="submission" date="2018-11" db="EMBL/GenBank/DDBJ databases">
        <authorList>
            <consortium name="Pathogen Informatics"/>
        </authorList>
    </citation>
    <scope>NUCLEOTIDE SEQUENCE [LARGE SCALE GENOMIC DNA]</scope>
    <source>
        <strain evidence="2 3">Egypt</strain>
    </source>
</reference>
<feature type="region of interest" description="Disordered" evidence="1">
    <location>
        <begin position="74"/>
        <end position="96"/>
    </location>
</feature>
<dbReference type="EMBL" id="UZAN01062629">
    <property type="protein sequence ID" value="VDP93288.1"/>
    <property type="molecule type" value="Genomic_DNA"/>
</dbReference>
<evidence type="ECO:0000313" key="2">
    <source>
        <dbReference type="EMBL" id="VDP93288.1"/>
    </source>
</evidence>